<gene>
    <name evidence="2" type="ORF">FB4_1402</name>
</gene>
<dbReference type="SMART" id="SM00507">
    <property type="entry name" value="HNHc"/>
    <property type="match status" value="1"/>
</dbReference>
<evidence type="ECO:0000313" key="2">
    <source>
        <dbReference type="EMBL" id="EIW15713.1"/>
    </source>
</evidence>
<dbReference type="OrthoDB" id="9779761at2"/>
<dbReference type="Proteomes" id="UP000004324">
    <property type="component" value="Unassembled WGS sequence"/>
</dbReference>
<organism evidence="2 3">
    <name type="scientific">Pelosinus fermentans B4</name>
    <dbReference type="NCBI Taxonomy" id="1149862"/>
    <lineage>
        <taxon>Bacteria</taxon>
        <taxon>Bacillati</taxon>
        <taxon>Bacillota</taxon>
        <taxon>Negativicutes</taxon>
        <taxon>Selenomonadales</taxon>
        <taxon>Sporomusaceae</taxon>
        <taxon>Pelosinus</taxon>
    </lineage>
</organism>
<dbReference type="GO" id="GO:0004519">
    <property type="term" value="F:endonuclease activity"/>
    <property type="evidence" value="ECO:0007669"/>
    <property type="project" value="UniProtKB-KW"/>
</dbReference>
<dbReference type="AlphaFoldDB" id="I8RA35"/>
<keyword evidence="2" id="KW-0540">Nuclease</keyword>
<dbReference type="Pfam" id="PF01844">
    <property type="entry name" value="HNH"/>
    <property type="match status" value="1"/>
</dbReference>
<name>I8RA35_9FIRM</name>
<proteinExistence type="predicted"/>
<dbReference type="InterPro" id="IPR003615">
    <property type="entry name" value="HNH_nuc"/>
</dbReference>
<dbReference type="EMBL" id="AKVJ01000076">
    <property type="protein sequence ID" value="EIW15713.1"/>
    <property type="molecule type" value="Genomic_DNA"/>
</dbReference>
<dbReference type="InterPro" id="IPR002711">
    <property type="entry name" value="HNH"/>
</dbReference>
<keyword evidence="3" id="KW-1185">Reference proteome</keyword>
<comment type="caution">
    <text evidence="2">The sequence shown here is derived from an EMBL/GenBank/DDBJ whole genome shotgun (WGS) entry which is preliminary data.</text>
</comment>
<keyword evidence="2" id="KW-0255">Endonuclease</keyword>
<dbReference type="CDD" id="cd00085">
    <property type="entry name" value="HNHc"/>
    <property type="match status" value="1"/>
</dbReference>
<evidence type="ECO:0000313" key="3">
    <source>
        <dbReference type="Proteomes" id="UP000004324"/>
    </source>
</evidence>
<dbReference type="RefSeq" id="WP_007938438.1">
    <property type="nucleotide sequence ID" value="NZ_AKVJ01000076.1"/>
</dbReference>
<feature type="domain" description="HNH nuclease" evidence="1">
    <location>
        <begin position="7"/>
        <end position="58"/>
    </location>
</feature>
<keyword evidence="2" id="KW-0378">Hydrolase</keyword>
<protein>
    <submittedName>
        <fullName evidence="2">HNH endonuclease</fullName>
    </submittedName>
</protein>
<dbReference type="PATRIC" id="fig|1149862.3.peg.4429"/>
<sequence length="237" mass="27814">MSFSIEVAERAMVACGRHCCLCHKFCSIKIELHHIKQKADGGEDSFENCIPLCFDCHAEVKAYNPRHPKGRQYTESELKQHRDNWYEKNKKSGGINCNEAYFDLDKQVFCQIKQILTSARMQKITSYNYAGFSYNRETMMNPLYEFLYRCDEPEFEFIDVDLEAIRITLKDCIDEFTELLATNGFVVRGELSSIPAEWEYEQPERFWKIVNRVHDVAAEMWKAYSDLIKLGRRKLGI</sequence>
<reference evidence="2 3" key="1">
    <citation type="journal article" date="2012" name="J. Bacteriol.">
        <title>Draft Genome Sequences for Two Metal-Reducing Pelosinus fermentans Strains Isolated from a Cr(VI)-Contaminated Site and for Type Strain R7.</title>
        <authorList>
            <person name="Brown S.D."/>
            <person name="Podar M."/>
            <person name="Klingeman D.M."/>
            <person name="Johnson C.M."/>
            <person name="Yang Z.K."/>
            <person name="Utturkar S.M."/>
            <person name="Land M.L."/>
            <person name="Mosher J.J."/>
            <person name="Hurt R.A.Jr."/>
            <person name="Phelps T.J."/>
            <person name="Palumbo A.V."/>
            <person name="Arkin A.P."/>
            <person name="Hazen T.C."/>
            <person name="Elias D.A."/>
        </authorList>
    </citation>
    <scope>NUCLEOTIDE SEQUENCE [LARGE SCALE GENOMIC DNA]</scope>
    <source>
        <strain evidence="2 3">B4</strain>
    </source>
</reference>
<dbReference type="Gene3D" id="1.10.30.50">
    <property type="match status" value="1"/>
</dbReference>
<accession>I8RA35</accession>
<dbReference type="GO" id="GO:0003676">
    <property type="term" value="F:nucleic acid binding"/>
    <property type="evidence" value="ECO:0007669"/>
    <property type="project" value="InterPro"/>
</dbReference>
<dbReference type="GO" id="GO:0008270">
    <property type="term" value="F:zinc ion binding"/>
    <property type="evidence" value="ECO:0007669"/>
    <property type="project" value="InterPro"/>
</dbReference>
<evidence type="ECO:0000259" key="1">
    <source>
        <dbReference type="SMART" id="SM00507"/>
    </source>
</evidence>